<feature type="region of interest" description="Disordered" evidence="1">
    <location>
        <begin position="355"/>
        <end position="385"/>
    </location>
</feature>
<feature type="region of interest" description="Disordered" evidence="1">
    <location>
        <begin position="188"/>
        <end position="278"/>
    </location>
</feature>
<sequence length="385" mass="41524">MSNSSDVSPLCSPDIRSDDIVFSTRPSPVLAGIDNPQSPRSPQRYLRSSTRSSPRSTSTTNADETLVSGPAKSISARSQPIAIELPAPRKVNSAPVYTPPAPLSARGDLPGGYFPLHEEQNRLYRPHPFQLDATKARLKSIQRASKDSPANIQTSGRAVIEGDIGPATPNLLPAQVDRTMEMPQLSLKSLKQADSTSTSTTPVASYMPLGDRSSPLPMGKYYPSNYERRKDEKKAKKHRPTTSAPTMSGSTKSESQVPTVNQSSSIGHSRNESDAKARLQQYQRDMIAQASIALGRGNPNEATLGSIRQYGFNHLIKPNKPRLVPLGSPGPVTPMELEGSETGYLEVHGGVRVEAELSPAESPEEVPLRHEGSASPSLEFGRSTL</sequence>
<dbReference type="AlphaFoldDB" id="A0A553IE39"/>
<evidence type="ECO:0000256" key="1">
    <source>
        <dbReference type="SAM" id="MobiDB-lite"/>
    </source>
</evidence>
<proteinExistence type="predicted"/>
<feature type="compositionally biased region" description="Polar residues" evidence="1">
    <location>
        <begin position="241"/>
        <end position="268"/>
    </location>
</feature>
<dbReference type="OrthoDB" id="5403157at2759"/>
<feature type="region of interest" description="Disordered" evidence="1">
    <location>
        <begin position="1"/>
        <end position="80"/>
    </location>
</feature>
<evidence type="ECO:0000313" key="3">
    <source>
        <dbReference type="Proteomes" id="UP000319160"/>
    </source>
</evidence>
<name>A0A553IE39_9PEZI</name>
<reference evidence="3" key="1">
    <citation type="submission" date="2019-06" db="EMBL/GenBank/DDBJ databases">
        <title>Draft genome sequence of the griseofulvin-producing fungus Xylaria cubensis strain G536.</title>
        <authorList>
            <person name="Mead M.E."/>
            <person name="Raja H.A."/>
            <person name="Steenwyk J.L."/>
            <person name="Knowles S.L."/>
            <person name="Oberlies N.H."/>
            <person name="Rokas A."/>
        </authorList>
    </citation>
    <scope>NUCLEOTIDE SEQUENCE [LARGE SCALE GENOMIC DNA]</scope>
    <source>
        <strain evidence="3">G536</strain>
    </source>
</reference>
<organism evidence="2 3">
    <name type="scientific">Xylaria flabelliformis</name>
    <dbReference type="NCBI Taxonomy" id="2512241"/>
    <lineage>
        <taxon>Eukaryota</taxon>
        <taxon>Fungi</taxon>
        <taxon>Dikarya</taxon>
        <taxon>Ascomycota</taxon>
        <taxon>Pezizomycotina</taxon>
        <taxon>Sordariomycetes</taxon>
        <taxon>Xylariomycetidae</taxon>
        <taxon>Xylariales</taxon>
        <taxon>Xylariaceae</taxon>
        <taxon>Xylaria</taxon>
    </lineage>
</organism>
<feature type="compositionally biased region" description="Polar residues" evidence="1">
    <location>
        <begin position="188"/>
        <end position="203"/>
    </location>
</feature>
<keyword evidence="3" id="KW-1185">Reference proteome</keyword>
<gene>
    <name evidence="2" type="ORF">FHL15_000527</name>
</gene>
<evidence type="ECO:0000313" key="2">
    <source>
        <dbReference type="EMBL" id="TRX98453.1"/>
    </source>
</evidence>
<dbReference type="Proteomes" id="UP000319160">
    <property type="component" value="Unassembled WGS sequence"/>
</dbReference>
<protein>
    <submittedName>
        <fullName evidence="2">Uncharacterized protein</fullName>
    </submittedName>
</protein>
<comment type="caution">
    <text evidence="2">The sequence shown here is derived from an EMBL/GenBank/DDBJ whole genome shotgun (WGS) entry which is preliminary data.</text>
</comment>
<dbReference type="EMBL" id="VFLP01000002">
    <property type="protein sequence ID" value="TRX98453.1"/>
    <property type="molecule type" value="Genomic_DNA"/>
</dbReference>
<accession>A0A553IE39</accession>
<feature type="compositionally biased region" description="Low complexity" evidence="1">
    <location>
        <begin position="47"/>
        <end position="60"/>
    </location>
</feature>